<feature type="compositionally biased region" description="Pro residues" evidence="1">
    <location>
        <begin position="213"/>
        <end position="222"/>
    </location>
</feature>
<reference evidence="2" key="1">
    <citation type="submission" date="2022-07" db="EMBL/GenBank/DDBJ databases">
        <title>Phylogenomic reconstructions and comparative analyses of Kickxellomycotina fungi.</title>
        <authorList>
            <person name="Reynolds N.K."/>
            <person name="Stajich J.E."/>
            <person name="Barry K."/>
            <person name="Grigoriev I.V."/>
            <person name="Crous P."/>
            <person name="Smith M.E."/>
        </authorList>
    </citation>
    <scope>NUCLEOTIDE SEQUENCE</scope>
    <source>
        <strain evidence="2">RSA 1196</strain>
    </source>
</reference>
<protein>
    <submittedName>
        <fullName evidence="2">Uncharacterized protein</fullName>
    </submittedName>
</protein>
<accession>A0A9W8APM2</accession>
<name>A0A9W8APM2_9FUNG</name>
<dbReference type="AlphaFoldDB" id="A0A9W8APM2"/>
<feature type="compositionally biased region" description="Polar residues" evidence="1">
    <location>
        <begin position="110"/>
        <end position="124"/>
    </location>
</feature>
<gene>
    <name evidence="2" type="ORF">IWQ62_006208</name>
</gene>
<feature type="non-terminal residue" evidence="2">
    <location>
        <position position="1"/>
    </location>
</feature>
<feature type="region of interest" description="Disordered" evidence="1">
    <location>
        <begin position="142"/>
        <end position="179"/>
    </location>
</feature>
<evidence type="ECO:0000313" key="2">
    <source>
        <dbReference type="EMBL" id="KAJ1952501.1"/>
    </source>
</evidence>
<evidence type="ECO:0000256" key="1">
    <source>
        <dbReference type="SAM" id="MobiDB-lite"/>
    </source>
</evidence>
<feature type="compositionally biased region" description="Low complexity" evidence="1">
    <location>
        <begin position="1"/>
        <end position="12"/>
    </location>
</feature>
<feature type="region of interest" description="Disordered" evidence="1">
    <location>
        <begin position="104"/>
        <end position="124"/>
    </location>
</feature>
<organism evidence="2 3">
    <name type="scientific">Dispira parvispora</name>
    <dbReference type="NCBI Taxonomy" id="1520584"/>
    <lineage>
        <taxon>Eukaryota</taxon>
        <taxon>Fungi</taxon>
        <taxon>Fungi incertae sedis</taxon>
        <taxon>Zoopagomycota</taxon>
        <taxon>Kickxellomycotina</taxon>
        <taxon>Dimargaritomycetes</taxon>
        <taxon>Dimargaritales</taxon>
        <taxon>Dimargaritaceae</taxon>
        <taxon>Dispira</taxon>
    </lineage>
</organism>
<feature type="compositionally biased region" description="Polar residues" evidence="1">
    <location>
        <begin position="225"/>
        <end position="252"/>
    </location>
</feature>
<feature type="compositionally biased region" description="Polar residues" evidence="1">
    <location>
        <begin position="158"/>
        <end position="178"/>
    </location>
</feature>
<feature type="region of interest" description="Disordered" evidence="1">
    <location>
        <begin position="213"/>
        <end position="311"/>
    </location>
</feature>
<feature type="compositionally biased region" description="Low complexity" evidence="1">
    <location>
        <begin position="253"/>
        <end position="264"/>
    </location>
</feature>
<keyword evidence="3" id="KW-1185">Reference proteome</keyword>
<comment type="caution">
    <text evidence="2">The sequence shown here is derived from an EMBL/GenBank/DDBJ whole genome shotgun (WGS) entry which is preliminary data.</text>
</comment>
<dbReference type="Proteomes" id="UP001150925">
    <property type="component" value="Unassembled WGS sequence"/>
</dbReference>
<proteinExistence type="predicted"/>
<sequence>SKPGSSAASSPAEHPDSPGAESLPALKKKYIALSAKHQGTLRAHKRAEEQWRTQLAALREKTGGIDTQQSPAPTMDPTEVDNLRATWEKERVALLQRIQVLESEVETRSADQTTPPSAQEIQTFKKQITELKKKNISLQAKLKGIQRERQGQGRPSLDGSTTLSVASSVESPLVSPTVSPRLRGRSFARLSGRPVSPVASPLPSLPAVLHSEPPPVAAPTPNPVSLSSPEVVQSPASPRVSQSDSPPVSTKNPISPALSPAAAPEVTTIPMFPADNHTPSILISTGDSVDSDPSPPTSPTGKVGATADANPQAQVSGPAELIYNCGVCQNNQIFVL</sequence>
<dbReference type="EMBL" id="JANBPY010003176">
    <property type="protein sequence ID" value="KAJ1952501.1"/>
    <property type="molecule type" value="Genomic_DNA"/>
</dbReference>
<feature type="region of interest" description="Disordered" evidence="1">
    <location>
        <begin position="1"/>
        <end position="25"/>
    </location>
</feature>
<evidence type="ECO:0000313" key="3">
    <source>
        <dbReference type="Proteomes" id="UP001150925"/>
    </source>
</evidence>